<organism evidence="3 4">
    <name type="scientific">Coprococcus intestinihominis</name>
    <dbReference type="NCBI Taxonomy" id="3133154"/>
    <lineage>
        <taxon>Bacteria</taxon>
        <taxon>Bacillati</taxon>
        <taxon>Bacillota</taxon>
        <taxon>Clostridia</taxon>
        <taxon>Lachnospirales</taxon>
        <taxon>Lachnospiraceae</taxon>
        <taxon>Coprococcus</taxon>
    </lineage>
</organism>
<dbReference type="Proteomes" id="UP001469749">
    <property type="component" value="Unassembled WGS sequence"/>
</dbReference>
<evidence type="ECO:0000313" key="3">
    <source>
        <dbReference type="EMBL" id="MEQ2366695.1"/>
    </source>
</evidence>
<reference evidence="3 4" key="1">
    <citation type="submission" date="2024-03" db="EMBL/GenBank/DDBJ databases">
        <title>Human intestinal bacterial collection.</title>
        <authorList>
            <person name="Pauvert C."/>
            <person name="Hitch T.C.A."/>
            <person name="Clavel T."/>
        </authorList>
    </citation>
    <scope>NUCLEOTIDE SEQUENCE [LARGE SCALE GENOMIC DNA]</scope>
    <source>
        <strain evidence="3 4">CLA-AA-H190</strain>
    </source>
</reference>
<evidence type="ECO:0000256" key="1">
    <source>
        <dbReference type="SAM" id="Phobius"/>
    </source>
</evidence>
<feature type="transmembrane region" description="Helical" evidence="1">
    <location>
        <begin position="261"/>
        <end position="281"/>
    </location>
</feature>
<keyword evidence="4" id="KW-1185">Reference proteome</keyword>
<proteinExistence type="predicted"/>
<name>A0ABV1B8F5_9FIRM</name>
<feature type="domain" description="Acyltransferase 3" evidence="2">
    <location>
        <begin position="8"/>
        <end position="307"/>
    </location>
</feature>
<dbReference type="Pfam" id="PF01757">
    <property type="entry name" value="Acyl_transf_3"/>
    <property type="match status" value="1"/>
</dbReference>
<dbReference type="InterPro" id="IPR002656">
    <property type="entry name" value="Acyl_transf_3_dom"/>
</dbReference>
<feature type="transmembrane region" description="Helical" evidence="1">
    <location>
        <begin position="146"/>
        <end position="162"/>
    </location>
</feature>
<dbReference type="PANTHER" id="PTHR37312:SF1">
    <property type="entry name" value="MEMBRANE-BOUND ACYLTRANSFERASE YKRP-RELATED"/>
    <property type="match status" value="1"/>
</dbReference>
<dbReference type="InterPro" id="IPR052734">
    <property type="entry name" value="Nod_factor_acetyltransferase"/>
</dbReference>
<sequence>MEKRIFLFDNLKFFLILTVVIGHFIDYITKSSHMMSGLFLFIYSFHMPFFIYLAGLFHSNHNIKNRCVSFIAIGFSMKILFALCRMIFFHKASFSLLSDSGLPWFMFAMAMFTAVSYFLRDFNTFTLFILFTLLACFAGYDESLGNFLYLSRFIVFYPFYLLGQITNKEKILFITQRPVLKIIGAICIIGWGILCMTQTGHLIFLLALFTGKHSFASNEIFAFYGPIYRALCMAITIIAGFCLMCIFPNKKLPFITKAGSRTLQVFFWHYPFIYFLTGIHADKLLADSAPGKVIWLLTSILLTLLLSTRIFAFPVKGIQKSFSSGKN</sequence>
<evidence type="ECO:0000259" key="2">
    <source>
        <dbReference type="Pfam" id="PF01757"/>
    </source>
</evidence>
<feature type="transmembrane region" description="Helical" evidence="1">
    <location>
        <begin position="101"/>
        <end position="119"/>
    </location>
</feature>
<dbReference type="EMBL" id="JBBMEK010000333">
    <property type="protein sequence ID" value="MEQ2366695.1"/>
    <property type="molecule type" value="Genomic_DNA"/>
</dbReference>
<feature type="transmembrane region" description="Helical" evidence="1">
    <location>
        <begin position="12"/>
        <end position="29"/>
    </location>
</feature>
<dbReference type="GO" id="GO:0016746">
    <property type="term" value="F:acyltransferase activity"/>
    <property type="evidence" value="ECO:0007669"/>
    <property type="project" value="UniProtKB-KW"/>
</dbReference>
<keyword evidence="1" id="KW-0472">Membrane</keyword>
<protein>
    <submittedName>
        <fullName evidence="3">Acyltransferase family protein</fullName>
    </submittedName>
</protein>
<feature type="transmembrane region" description="Helical" evidence="1">
    <location>
        <begin position="227"/>
        <end position="249"/>
    </location>
</feature>
<gene>
    <name evidence="3" type="ORF">WMO25_16645</name>
</gene>
<feature type="transmembrane region" description="Helical" evidence="1">
    <location>
        <begin position="182"/>
        <end position="207"/>
    </location>
</feature>
<evidence type="ECO:0000313" key="4">
    <source>
        <dbReference type="Proteomes" id="UP001469749"/>
    </source>
</evidence>
<comment type="caution">
    <text evidence="3">The sequence shown here is derived from an EMBL/GenBank/DDBJ whole genome shotgun (WGS) entry which is preliminary data.</text>
</comment>
<dbReference type="RefSeq" id="WP_349086281.1">
    <property type="nucleotide sequence ID" value="NZ_JBBMEK010000333.1"/>
</dbReference>
<keyword evidence="1" id="KW-1133">Transmembrane helix</keyword>
<dbReference type="PANTHER" id="PTHR37312">
    <property type="entry name" value="MEMBRANE-BOUND ACYLTRANSFERASE YKRP-RELATED"/>
    <property type="match status" value="1"/>
</dbReference>
<keyword evidence="3" id="KW-0808">Transferase</keyword>
<feature type="transmembrane region" description="Helical" evidence="1">
    <location>
        <begin position="35"/>
        <end position="55"/>
    </location>
</feature>
<accession>A0ABV1B8F5</accession>
<feature type="transmembrane region" description="Helical" evidence="1">
    <location>
        <begin position="124"/>
        <end position="140"/>
    </location>
</feature>
<keyword evidence="1" id="KW-0812">Transmembrane</keyword>
<feature type="transmembrane region" description="Helical" evidence="1">
    <location>
        <begin position="293"/>
        <end position="312"/>
    </location>
</feature>
<feature type="transmembrane region" description="Helical" evidence="1">
    <location>
        <begin position="67"/>
        <end position="89"/>
    </location>
</feature>
<keyword evidence="3" id="KW-0012">Acyltransferase</keyword>